<dbReference type="EMBL" id="JNBS01000473">
    <property type="protein sequence ID" value="OQS05311.1"/>
    <property type="molecule type" value="Genomic_DNA"/>
</dbReference>
<proteinExistence type="predicted"/>
<evidence type="ECO:0000256" key="1">
    <source>
        <dbReference type="SAM" id="Phobius"/>
    </source>
</evidence>
<comment type="caution">
    <text evidence="2">The sequence shown here is derived from an EMBL/GenBank/DDBJ whole genome shotgun (WGS) entry which is preliminary data.</text>
</comment>
<name>A0A1W0A550_9STRA</name>
<keyword evidence="3" id="KW-1185">Reference proteome</keyword>
<evidence type="ECO:0000313" key="2">
    <source>
        <dbReference type="EMBL" id="OQS05311.1"/>
    </source>
</evidence>
<protein>
    <submittedName>
        <fullName evidence="2">Uncharacterized protein</fullName>
    </submittedName>
</protein>
<evidence type="ECO:0000313" key="3">
    <source>
        <dbReference type="Proteomes" id="UP000243217"/>
    </source>
</evidence>
<organism evidence="2 3">
    <name type="scientific">Thraustotheca clavata</name>
    <dbReference type="NCBI Taxonomy" id="74557"/>
    <lineage>
        <taxon>Eukaryota</taxon>
        <taxon>Sar</taxon>
        <taxon>Stramenopiles</taxon>
        <taxon>Oomycota</taxon>
        <taxon>Saprolegniomycetes</taxon>
        <taxon>Saprolegniales</taxon>
        <taxon>Achlyaceae</taxon>
        <taxon>Thraustotheca</taxon>
    </lineage>
</organism>
<gene>
    <name evidence="2" type="ORF">THRCLA_02531</name>
</gene>
<reference evidence="2 3" key="1">
    <citation type="journal article" date="2014" name="Genome Biol. Evol.">
        <title>The secreted proteins of Achlya hypogyna and Thraustotheca clavata identify the ancestral oomycete secretome and reveal gene acquisitions by horizontal gene transfer.</title>
        <authorList>
            <person name="Misner I."/>
            <person name="Blouin N."/>
            <person name="Leonard G."/>
            <person name="Richards T.A."/>
            <person name="Lane C.E."/>
        </authorList>
    </citation>
    <scope>NUCLEOTIDE SEQUENCE [LARGE SCALE GENOMIC DNA]</scope>
    <source>
        <strain evidence="2 3">ATCC 34112</strain>
    </source>
</reference>
<keyword evidence="1" id="KW-0812">Transmembrane</keyword>
<dbReference type="AlphaFoldDB" id="A0A1W0A550"/>
<keyword evidence="1" id="KW-0472">Membrane</keyword>
<accession>A0A1W0A550</accession>
<sequence>MTSPLDIAASIAFFTTSYTSLCTSNFGIRVPEGHDLLHSKSLSPTKSSFIRRIQFIFWCVVISTSLLLVGIAVVFLMGDSCSAACPLYTYPWFIVKCSCVMYILDCNYHPIIDIDLYIQSTLTDVFYLSIVHCALPYGLTKETMANLTHIYALSIDKAGIIQWDIHHSDMPSSLFAIYMPNMRMPQWPTVLSKAWPSLEYVSLEFIIH</sequence>
<feature type="transmembrane region" description="Helical" evidence="1">
    <location>
        <begin position="55"/>
        <end position="77"/>
    </location>
</feature>
<dbReference type="Proteomes" id="UP000243217">
    <property type="component" value="Unassembled WGS sequence"/>
</dbReference>
<keyword evidence="1" id="KW-1133">Transmembrane helix</keyword>